<evidence type="ECO:0000313" key="1">
    <source>
        <dbReference type="EMBL" id="KKT58750.1"/>
    </source>
</evidence>
<dbReference type="EMBL" id="LCIR01000032">
    <property type="protein sequence ID" value="KKT58750.1"/>
    <property type="molecule type" value="Genomic_DNA"/>
</dbReference>
<accession>A0A0G1IHX1</accession>
<dbReference type="InterPro" id="IPR029058">
    <property type="entry name" value="AB_hydrolase_fold"/>
</dbReference>
<dbReference type="Gene3D" id="3.40.50.1820">
    <property type="entry name" value="alpha/beta hydrolase"/>
    <property type="match status" value="1"/>
</dbReference>
<dbReference type="PANTHER" id="PTHR15394">
    <property type="entry name" value="SERINE HYDROLASE RBBP9"/>
    <property type="match status" value="1"/>
</dbReference>
<dbReference type="Pfam" id="PF06821">
    <property type="entry name" value="Ser_hydrolase"/>
    <property type="match status" value="1"/>
</dbReference>
<dbReference type="PANTHER" id="PTHR15394:SF3">
    <property type="entry name" value="SERINE HYDROLASE RBBP9"/>
    <property type="match status" value="1"/>
</dbReference>
<dbReference type="InterPro" id="IPR010662">
    <property type="entry name" value="RBBP9/YdeN"/>
</dbReference>
<gene>
    <name evidence="1" type="ORF">UW53_C0032G0003</name>
</gene>
<reference evidence="1 2" key="1">
    <citation type="journal article" date="2015" name="Nature">
        <title>rRNA introns, odd ribosomes, and small enigmatic genomes across a large radiation of phyla.</title>
        <authorList>
            <person name="Brown C.T."/>
            <person name="Hug L.A."/>
            <person name="Thomas B.C."/>
            <person name="Sharon I."/>
            <person name="Castelle C.J."/>
            <person name="Singh A."/>
            <person name="Wilkins M.J."/>
            <person name="Williams K.H."/>
            <person name="Banfield J.F."/>
        </authorList>
    </citation>
    <scope>NUCLEOTIDE SEQUENCE [LARGE SCALE GENOMIC DNA]</scope>
</reference>
<name>A0A0G1IHX1_9BACT</name>
<proteinExistence type="predicted"/>
<dbReference type="GO" id="GO:0016787">
    <property type="term" value="F:hydrolase activity"/>
    <property type="evidence" value="ECO:0007669"/>
    <property type="project" value="InterPro"/>
</dbReference>
<sequence>MPKTNRPTIEAWVGHLRELVGTPDKNTYFIGGSIGCQTILRYLETVSTPVGGAIFIAGWFDLKNMESKEEEDIAEPWIKTPIDIAKVKRVLPKSILIISDNDPFGAVEENKKKFAELGSKILLMPGAGHISGDYGYTELPEALEEFKKL</sequence>
<organism evidence="1 2">
    <name type="scientific">Candidatus Giovannonibacteria bacterium GW2011_GWA1_44_25</name>
    <dbReference type="NCBI Taxonomy" id="1618645"/>
    <lineage>
        <taxon>Bacteria</taxon>
        <taxon>Candidatus Giovannoniibacteriota</taxon>
    </lineage>
</organism>
<dbReference type="SUPFAM" id="SSF53474">
    <property type="entry name" value="alpha/beta-Hydrolases"/>
    <property type="match status" value="1"/>
</dbReference>
<protein>
    <recommendedName>
        <fullName evidence="3">Alpha/beta hydrolase</fullName>
    </recommendedName>
</protein>
<dbReference type="Proteomes" id="UP000034087">
    <property type="component" value="Unassembled WGS sequence"/>
</dbReference>
<comment type="caution">
    <text evidence="1">The sequence shown here is derived from an EMBL/GenBank/DDBJ whole genome shotgun (WGS) entry which is preliminary data.</text>
</comment>
<evidence type="ECO:0008006" key="3">
    <source>
        <dbReference type="Google" id="ProtNLM"/>
    </source>
</evidence>
<dbReference type="AlphaFoldDB" id="A0A0G1IHX1"/>
<evidence type="ECO:0000313" key="2">
    <source>
        <dbReference type="Proteomes" id="UP000034087"/>
    </source>
</evidence>